<dbReference type="PANTHER" id="PTHR13408:SF0">
    <property type="entry name" value="DNA-DIRECTED RNA POLYMERASE III SUBUNIT RPC4"/>
    <property type="match status" value="1"/>
</dbReference>
<dbReference type="PANTHER" id="PTHR13408">
    <property type="entry name" value="DNA-DIRECTED RNA POLYMERASE III"/>
    <property type="match status" value="1"/>
</dbReference>
<dbReference type="STRING" id="913774.A0A0C3DSL8"/>
<feature type="compositionally biased region" description="Basic and acidic residues" evidence="5">
    <location>
        <begin position="291"/>
        <end position="302"/>
    </location>
</feature>
<protein>
    <recommendedName>
        <fullName evidence="8">DNA-directed RNA polymerase III RPC4</fullName>
    </recommendedName>
</protein>
<organism evidence="6 7">
    <name type="scientific">Oidiodendron maius (strain Zn)</name>
    <dbReference type="NCBI Taxonomy" id="913774"/>
    <lineage>
        <taxon>Eukaryota</taxon>
        <taxon>Fungi</taxon>
        <taxon>Dikarya</taxon>
        <taxon>Ascomycota</taxon>
        <taxon>Pezizomycotina</taxon>
        <taxon>Leotiomycetes</taxon>
        <taxon>Leotiomycetes incertae sedis</taxon>
        <taxon>Myxotrichaceae</taxon>
        <taxon>Oidiodendron</taxon>
    </lineage>
</organism>
<accession>A0A0C3DSL8</accession>
<name>A0A0C3DSL8_OIDMZ</name>
<keyword evidence="4" id="KW-0539">Nucleus</keyword>
<feature type="region of interest" description="Disordered" evidence="5">
    <location>
        <begin position="139"/>
        <end position="412"/>
    </location>
</feature>
<feature type="compositionally biased region" description="Basic residues" evidence="5">
    <location>
        <begin position="400"/>
        <end position="412"/>
    </location>
</feature>
<dbReference type="HOGENOM" id="CLU_033571_0_0_1"/>
<evidence type="ECO:0000313" key="7">
    <source>
        <dbReference type="Proteomes" id="UP000054321"/>
    </source>
</evidence>
<dbReference type="OrthoDB" id="5836119at2759"/>
<comment type="subcellular location">
    <subcellularLocation>
        <location evidence="1">Nucleus</location>
    </subcellularLocation>
</comment>
<evidence type="ECO:0000313" key="6">
    <source>
        <dbReference type="EMBL" id="KIN05078.1"/>
    </source>
</evidence>
<dbReference type="AlphaFoldDB" id="A0A0C3DSL8"/>
<dbReference type="GO" id="GO:0005666">
    <property type="term" value="C:RNA polymerase III complex"/>
    <property type="evidence" value="ECO:0007669"/>
    <property type="project" value="InterPro"/>
</dbReference>
<evidence type="ECO:0000256" key="1">
    <source>
        <dbReference type="ARBA" id="ARBA00004123"/>
    </source>
</evidence>
<feature type="compositionally biased region" description="Basic and acidic residues" evidence="5">
    <location>
        <begin position="315"/>
        <end position="340"/>
    </location>
</feature>
<dbReference type="Pfam" id="PF05132">
    <property type="entry name" value="RNA_pol_Rpc4"/>
    <property type="match status" value="1"/>
</dbReference>
<sequence>MAPRRARGGRGRGGSSGPAAPPTTEPDMPVENEPSGPSSAVHGDKSNTTPEKLQDEVVPMDVDPNDSPATQPTETPASTPIRPPPALQMRSAGGSGELTTRGGSRGRAKESRFKPKNIRRSASELKAFADQERDRIAAAAATEARSRGKGNVFRSRAGRGRGDAMGRGRGTAGSIASGPFAVVPDSAKRGGFLAPGSGIKRESGAGTSRSTGVSGPAVKSEPRLTETGAASKPQHADPQYPDEDAGLPRIDIQNINLVSSDEEDEVISATPSQRHKVKSPSSSTKGGLKPIRLDRHEHKERISQVTTAPTVKGMPAEDTRDSDTPMVDEMRSSRAGRESKGANVDGNVQIKDEPVESMDLIGQLEANPPASRPAAESAARQQVVDADEFEETVEEELIPKQKKRHHTRKRSAKFVIQTEEDRGEWERHLEDLEVLREELGGMQDITGKGKAKAGGAEAEKQVDKKEGRLYLFQFPPAMPKLFNPATMPKQDPAKPTEAGEADIRVTGSVNKNIVDLDKVVKPEEEEIIKKEDEEPPKKTRDSLAAEEGYVGKLIVRESGRVELDWGGSRMLVGRGIETTFLSMGVLVDSKGCFDQDGKPTAEGVATGMGKIMGKFVVTPDWESMVDDIERAERRERRK</sequence>
<evidence type="ECO:0000256" key="3">
    <source>
        <dbReference type="ARBA" id="ARBA00023163"/>
    </source>
</evidence>
<feature type="region of interest" description="Disordered" evidence="5">
    <location>
        <begin position="1"/>
        <end position="124"/>
    </location>
</feature>
<feature type="compositionally biased region" description="Low complexity" evidence="5">
    <location>
        <begin position="365"/>
        <end position="380"/>
    </location>
</feature>
<dbReference type="GO" id="GO:0042797">
    <property type="term" value="P:tRNA transcription by RNA polymerase III"/>
    <property type="evidence" value="ECO:0007669"/>
    <property type="project" value="TreeGrafter"/>
</dbReference>
<evidence type="ECO:0000256" key="4">
    <source>
        <dbReference type="ARBA" id="ARBA00023242"/>
    </source>
</evidence>
<dbReference type="InterPro" id="IPR007811">
    <property type="entry name" value="RPC4"/>
</dbReference>
<gene>
    <name evidence="6" type="ORF">OIDMADRAFT_142848</name>
</gene>
<reference evidence="6 7" key="1">
    <citation type="submission" date="2014-04" db="EMBL/GenBank/DDBJ databases">
        <authorList>
            <consortium name="DOE Joint Genome Institute"/>
            <person name="Kuo A."/>
            <person name="Martino E."/>
            <person name="Perotto S."/>
            <person name="Kohler A."/>
            <person name="Nagy L.G."/>
            <person name="Floudas D."/>
            <person name="Copeland A."/>
            <person name="Barry K.W."/>
            <person name="Cichocki N."/>
            <person name="Veneault-Fourrey C."/>
            <person name="LaButti K."/>
            <person name="Lindquist E.A."/>
            <person name="Lipzen A."/>
            <person name="Lundell T."/>
            <person name="Morin E."/>
            <person name="Murat C."/>
            <person name="Sun H."/>
            <person name="Tunlid A."/>
            <person name="Henrissat B."/>
            <person name="Grigoriev I.V."/>
            <person name="Hibbett D.S."/>
            <person name="Martin F."/>
            <person name="Nordberg H.P."/>
            <person name="Cantor M.N."/>
            <person name="Hua S.X."/>
        </authorList>
    </citation>
    <scope>NUCLEOTIDE SEQUENCE [LARGE SCALE GENOMIC DNA]</scope>
    <source>
        <strain evidence="6 7">Zn</strain>
    </source>
</reference>
<evidence type="ECO:0008006" key="8">
    <source>
        <dbReference type="Google" id="ProtNLM"/>
    </source>
</evidence>
<evidence type="ECO:0000256" key="5">
    <source>
        <dbReference type="SAM" id="MobiDB-lite"/>
    </source>
</evidence>
<dbReference type="InParanoid" id="A0A0C3DSL8"/>
<keyword evidence="2" id="KW-0240">DNA-directed RNA polymerase</keyword>
<feature type="compositionally biased region" description="Acidic residues" evidence="5">
    <location>
        <begin position="385"/>
        <end position="396"/>
    </location>
</feature>
<evidence type="ECO:0000256" key="2">
    <source>
        <dbReference type="ARBA" id="ARBA00022478"/>
    </source>
</evidence>
<proteinExistence type="predicted"/>
<keyword evidence="3" id="KW-0804">Transcription</keyword>
<dbReference type="Proteomes" id="UP000054321">
    <property type="component" value="Unassembled WGS sequence"/>
</dbReference>
<dbReference type="GO" id="GO:0003677">
    <property type="term" value="F:DNA binding"/>
    <property type="evidence" value="ECO:0007669"/>
    <property type="project" value="InterPro"/>
</dbReference>
<feature type="compositionally biased region" description="Polar residues" evidence="5">
    <location>
        <begin position="67"/>
        <end position="78"/>
    </location>
</feature>
<feature type="compositionally biased region" description="Basic residues" evidence="5">
    <location>
        <begin position="1"/>
        <end position="10"/>
    </location>
</feature>
<keyword evidence="7" id="KW-1185">Reference proteome</keyword>
<reference evidence="7" key="2">
    <citation type="submission" date="2015-01" db="EMBL/GenBank/DDBJ databases">
        <title>Evolutionary Origins and Diversification of the Mycorrhizal Mutualists.</title>
        <authorList>
            <consortium name="DOE Joint Genome Institute"/>
            <consortium name="Mycorrhizal Genomics Consortium"/>
            <person name="Kohler A."/>
            <person name="Kuo A."/>
            <person name="Nagy L.G."/>
            <person name="Floudas D."/>
            <person name="Copeland A."/>
            <person name="Barry K.W."/>
            <person name="Cichocki N."/>
            <person name="Veneault-Fourrey C."/>
            <person name="LaButti K."/>
            <person name="Lindquist E.A."/>
            <person name="Lipzen A."/>
            <person name="Lundell T."/>
            <person name="Morin E."/>
            <person name="Murat C."/>
            <person name="Riley R."/>
            <person name="Ohm R."/>
            <person name="Sun H."/>
            <person name="Tunlid A."/>
            <person name="Henrissat B."/>
            <person name="Grigoriev I.V."/>
            <person name="Hibbett D.S."/>
            <person name="Martin F."/>
        </authorList>
    </citation>
    <scope>NUCLEOTIDE SEQUENCE [LARGE SCALE GENOMIC DNA]</scope>
    <source>
        <strain evidence="7">Zn</strain>
    </source>
</reference>
<dbReference type="EMBL" id="KN832872">
    <property type="protein sequence ID" value="KIN05078.1"/>
    <property type="molecule type" value="Genomic_DNA"/>
</dbReference>